<dbReference type="Proteomes" id="UP000242519">
    <property type="component" value="Unassembled WGS sequence"/>
</dbReference>
<feature type="compositionally biased region" description="Basic and acidic residues" evidence="3">
    <location>
        <begin position="762"/>
        <end position="775"/>
    </location>
</feature>
<sequence>MSPGIRIAKRSKAVILASSTSTPKEPLLFLYPRWIRQSSSASPTASPDDANFKPVIQAKKSAFIPKPPHGSRDDPAVWDKRFNSKAAANSDAPVLRGTPPPTQARPSDITTDDGTSASEEIQQDLMGRTSSEEMIKKTSSKYETFLKRMSHHSLRQEMAQRLRMAHSERKSAKFRNSTARWRAILEFLTKNTPDQENWPSKSLKLEVPSSVAHRIMNGIDDHFLELGDQNECLMELGDRDVNTLQYRTFVMSGSATSIIKCAAEILQIASDVRISATESRLPNEGKEQIPDMENPQPGQVMCADIRNVMTDKRGRPKMPPEQISKPEKWTQHSFLEYVTKLTSCDVTSHVNRYGFGSEESLQDAVTRLLREVFRDPSCRHVITRAACHVALEHFVSSNFIKDARMLFVRMEIMKLEITPKTFNTMLARCAKHNDLNSFHFIVNLMQRRGIVPNGNTWSHFLDAVVDVRRKMHIVNVMRKKGLLNHIRTLRATVFNLVQSEVESSLSPNQNLATFIAHMDSYYGPAWLSMKSANRVLKTLGAHGLFSRCWEFFQFMESRNFKPDHFSINIVLHYCKEAINLTGAVELLRSLPCSMEHMGSAASTAETYRIMFALAWRARSYNVAKVVWRYACLAGATSFRMRNRVFRSMIDSNRVEEPMTSRHKWLRFAGPFIIGLRDLSEHPSGILEEKLATFRKVAEKPEPLLPVTEDGIEIAKREQISLPADLLTELTENLVSDAPRATQTEKSGVLHTLLSKGPADDMEVTRVRQDREKVDMRGQYTSAADDSLARKLQTPDLEVATESEHGDIGSLKVGPTSSPGESKAESTSNPPSVGTDSQSPTSEHFTTPSPVAQHPPLALTPPQLNDIIKNRPQIRAPWAPTTIGKRTPAYKVAILKEYLNADLEISKDWQPERPFEVLLVEALRKDDRWKATEGYRGWGLEEMLDGRAIRIGLRSRKGDCNVWWR</sequence>
<dbReference type="PANTHER" id="PTHR47933">
    <property type="entry name" value="PENTATRICOPEPTIDE REPEAT-CONTAINING PROTEIN 1, MITOCHONDRIAL"/>
    <property type="match status" value="1"/>
</dbReference>
<dbReference type="InterPro" id="IPR011990">
    <property type="entry name" value="TPR-like_helical_dom_sf"/>
</dbReference>
<evidence type="ECO:0000256" key="3">
    <source>
        <dbReference type="SAM" id="MobiDB-lite"/>
    </source>
</evidence>
<dbReference type="PANTHER" id="PTHR47933:SF11">
    <property type="entry name" value="PENTATRICOPEPTIDE REPEAT-CONTAINING PROTEIN 2"/>
    <property type="match status" value="1"/>
</dbReference>
<proteinExistence type="predicted"/>
<feature type="compositionally biased region" description="Polar residues" evidence="3">
    <location>
        <begin position="814"/>
        <end position="849"/>
    </location>
</feature>
<keyword evidence="1" id="KW-0677">Repeat</keyword>
<dbReference type="AlphaFoldDB" id="A0A218ZD90"/>
<comment type="caution">
    <text evidence="4">The sequence shown here is derived from an EMBL/GenBank/DDBJ whole genome shotgun (WGS) entry which is preliminary data.</text>
</comment>
<name>A0A218ZD90_9HELO</name>
<protein>
    <recommendedName>
        <fullName evidence="6">Pentatricopeptide repeat protein</fullName>
    </recommendedName>
</protein>
<gene>
    <name evidence="4" type="ORF">B2J93_6292</name>
</gene>
<dbReference type="EMBL" id="MZNU01000059">
    <property type="protein sequence ID" value="OWP05968.1"/>
    <property type="molecule type" value="Genomic_DNA"/>
</dbReference>
<dbReference type="NCBIfam" id="TIGR00756">
    <property type="entry name" value="PPR"/>
    <property type="match status" value="1"/>
</dbReference>
<feature type="repeat" description="PPR" evidence="2">
    <location>
        <begin position="418"/>
        <end position="452"/>
    </location>
</feature>
<evidence type="ECO:0008006" key="6">
    <source>
        <dbReference type="Google" id="ProtNLM"/>
    </source>
</evidence>
<evidence type="ECO:0000313" key="5">
    <source>
        <dbReference type="Proteomes" id="UP000242519"/>
    </source>
</evidence>
<dbReference type="PROSITE" id="PS51375">
    <property type="entry name" value="PPR"/>
    <property type="match status" value="1"/>
</dbReference>
<keyword evidence="5" id="KW-1185">Reference proteome</keyword>
<organism evidence="4 5">
    <name type="scientific">Diplocarpon coronariae</name>
    <dbReference type="NCBI Taxonomy" id="2795749"/>
    <lineage>
        <taxon>Eukaryota</taxon>
        <taxon>Fungi</taxon>
        <taxon>Dikarya</taxon>
        <taxon>Ascomycota</taxon>
        <taxon>Pezizomycotina</taxon>
        <taxon>Leotiomycetes</taxon>
        <taxon>Helotiales</taxon>
        <taxon>Drepanopezizaceae</taxon>
        <taxon>Diplocarpon</taxon>
    </lineage>
</organism>
<dbReference type="InterPro" id="IPR002885">
    <property type="entry name" value="PPR_rpt"/>
</dbReference>
<feature type="region of interest" description="Disordered" evidence="3">
    <location>
        <begin position="754"/>
        <end position="863"/>
    </location>
</feature>
<evidence type="ECO:0000313" key="4">
    <source>
        <dbReference type="EMBL" id="OWP05968.1"/>
    </source>
</evidence>
<dbReference type="Gene3D" id="1.25.40.10">
    <property type="entry name" value="Tetratricopeptide repeat domain"/>
    <property type="match status" value="2"/>
</dbReference>
<dbReference type="InterPro" id="IPR051240">
    <property type="entry name" value="Mito_RNA-Proc/Resp"/>
</dbReference>
<evidence type="ECO:0000256" key="2">
    <source>
        <dbReference type="PROSITE-ProRule" id="PRU00708"/>
    </source>
</evidence>
<feature type="region of interest" description="Disordered" evidence="3">
    <location>
        <begin position="85"/>
        <end position="117"/>
    </location>
</feature>
<feature type="region of interest" description="Disordered" evidence="3">
    <location>
        <begin position="279"/>
        <end position="298"/>
    </location>
</feature>
<accession>A0A218ZD90</accession>
<dbReference type="GO" id="GO:0003729">
    <property type="term" value="F:mRNA binding"/>
    <property type="evidence" value="ECO:0007669"/>
    <property type="project" value="TreeGrafter"/>
</dbReference>
<reference evidence="4 5" key="1">
    <citation type="submission" date="2017-04" db="EMBL/GenBank/DDBJ databases">
        <title>Draft genome sequence of Marssonina coronaria NL1: causal agent of apple blotch.</title>
        <authorList>
            <person name="Cheng Q."/>
        </authorList>
    </citation>
    <scope>NUCLEOTIDE SEQUENCE [LARGE SCALE GENOMIC DNA]</scope>
    <source>
        <strain evidence="4 5">NL1</strain>
    </source>
</reference>
<feature type="compositionally biased region" description="Polar residues" evidence="3">
    <location>
        <begin position="104"/>
        <end position="117"/>
    </location>
</feature>
<evidence type="ECO:0000256" key="1">
    <source>
        <dbReference type="ARBA" id="ARBA00022737"/>
    </source>
</evidence>
<dbReference type="OrthoDB" id="185373at2759"/>
<dbReference type="InParanoid" id="A0A218ZD90"/>
<dbReference type="STRING" id="503106.A0A218ZD90"/>